<dbReference type="OrthoDB" id="3249161at2759"/>
<organism evidence="1 2">
    <name type="scientific">Albugo candida</name>
    <dbReference type="NCBI Taxonomy" id="65357"/>
    <lineage>
        <taxon>Eukaryota</taxon>
        <taxon>Sar</taxon>
        <taxon>Stramenopiles</taxon>
        <taxon>Oomycota</taxon>
        <taxon>Peronosporomycetes</taxon>
        <taxon>Albuginales</taxon>
        <taxon>Albuginaceae</taxon>
        <taxon>Albugo</taxon>
    </lineage>
</organism>
<gene>
    <name evidence="1" type="ORF">BN9_040990</name>
</gene>
<evidence type="ECO:0000313" key="1">
    <source>
        <dbReference type="EMBL" id="CCI43315.1"/>
    </source>
</evidence>
<accession>A0A024G9U9</accession>
<dbReference type="AlphaFoldDB" id="A0A024G9U9"/>
<reference evidence="1 2" key="1">
    <citation type="submission" date="2012-05" db="EMBL/GenBank/DDBJ databases">
        <title>Recombination and specialization in a pathogen metapopulation.</title>
        <authorList>
            <person name="Gardiner A."/>
            <person name="Kemen E."/>
            <person name="Schultz-Larsen T."/>
            <person name="MacLean D."/>
            <person name="Van Oosterhout C."/>
            <person name="Jones J.D.G."/>
        </authorList>
    </citation>
    <scope>NUCLEOTIDE SEQUENCE [LARGE SCALE GENOMIC DNA]</scope>
    <source>
        <strain evidence="1 2">Ac Nc2</strain>
    </source>
</reference>
<dbReference type="InParanoid" id="A0A024G9U9"/>
<dbReference type="EMBL" id="CAIX01000047">
    <property type="protein sequence ID" value="CCI43315.1"/>
    <property type="molecule type" value="Genomic_DNA"/>
</dbReference>
<dbReference type="STRING" id="65357.A0A024G9U9"/>
<keyword evidence="2" id="KW-1185">Reference proteome</keyword>
<protein>
    <submittedName>
        <fullName evidence="1">Uncharacterized protein</fullName>
    </submittedName>
</protein>
<name>A0A024G9U9_9STRA</name>
<evidence type="ECO:0000313" key="2">
    <source>
        <dbReference type="Proteomes" id="UP000053237"/>
    </source>
</evidence>
<comment type="caution">
    <text evidence="1">The sequence shown here is derived from an EMBL/GenBank/DDBJ whole genome shotgun (WGS) entry which is preliminary data.</text>
</comment>
<sequence>MPPDDSALNGKKNLIQPAFGITSLNDLMETLLRKRFRKRRLAILPLRLTHSISIGVEVYALAIVQHKSTPIFLNATTNRPLVAGRNGSVMTLVRISLQSRSNDITHTEALVSTFPKTM</sequence>
<dbReference type="Proteomes" id="UP000053237">
    <property type="component" value="Unassembled WGS sequence"/>
</dbReference>
<proteinExistence type="predicted"/>